<accession>A0A839RWQ6</accession>
<dbReference type="InterPro" id="IPR019993">
    <property type="entry name" value="RecB_nuclease_TM0106_put"/>
</dbReference>
<feature type="domain" description="YprB ribonuclease H-like" evidence="2">
    <location>
        <begin position="467"/>
        <end position="551"/>
    </location>
</feature>
<dbReference type="AlphaFoldDB" id="A0A839RWQ6"/>
<dbReference type="RefSeq" id="WP_183647234.1">
    <property type="nucleotide sequence ID" value="NZ_JACHWU010000001.1"/>
</dbReference>
<keyword evidence="4" id="KW-1185">Reference proteome</keyword>
<comment type="caution">
    <text evidence="3">The sequence shown here is derived from an EMBL/GenBank/DDBJ whole genome shotgun (WGS) entry which is preliminary data.</text>
</comment>
<sequence>MVDEVLLDAGVVTRCRRRVHLDNDPTMVGTQLALPDPSAEQRIADAEAHRIDVSERLQAATAPIGDDENPAAPIGTGDESAGTAWAVVPTDLPPADRAGLTLTALEEGVAYIWGGLLPRDREAGRRGGIQLLVRTVDGYVPVLVVRHRITDPGEGARTTALTDLDPANALTDPDRKVRSHPRDQLRLAHTYRLLQAAGFAEPDRAIGGVIGLDADVVLWHDLEAGTWPGGRAALEEYDSRFADRLAVARAAAARDEPLAEPSRILECKGCPWWPTCEAELKRVRDVSLVVRGEDAMELRRAGIATVDKLAALDVHDEPPIQWTGVSFSDAVSLAKAWLADLTMVRRVPEVTVSRGDVEVDIDMESFGDAGAYLWGCLLNGADIGVERGYHSFATWEPLPTDDEARSFAAFWAWLTDVRRRTDAAGLQFRAYCYNALAENRWLYASAERFAGFPGVPSKAEVRAFVDSDEWVDLFRSVSDQFLCSHGKGLKVVAPVAGFAWRDAEAGGEASMRWYRDAVGMDGAEPDVVQRSRLLQYNEDDVLATHALRLWISERAMTEVPFMDDL</sequence>
<evidence type="ECO:0000313" key="3">
    <source>
        <dbReference type="EMBL" id="MBB3049563.1"/>
    </source>
</evidence>
<dbReference type="EMBL" id="JACHWU010000001">
    <property type="protein sequence ID" value="MBB3049563.1"/>
    <property type="molecule type" value="Genomic_DNA"/>
</dbReference>
<dbReference type="Pfam" id="PF13482">
    <property type="entry name" value="RNase_H_2"/>
    <property type="match status" value="1"/>
</dbReference>
<organism evidence="3 4">
    <name type="scientific">Prauserella isguenensis</name>
    <dbReference type="NCBI Taxonomy" id="1470180"/>
    <lineage>
        <taxon>Bacteria</taxon>
        <taxon>Bacillati</taxon>
        <taxon>Actinomycetota</taxon>
        <taxon>Actinomycetes</taxon>
        <taxon>Pseudonocardiales</taxon>
        <taxon>Pseudonocardiaceae</taxon>
        <taxon>Prauserella</taxon>
    </lineage>
</organism>
<gene>
    <name evidence="3" type="ORF">FHS23_000558</name>
</gene>
<dbReference type="InterPro" id="IPR038720">
    <property type="entry name" value="YprB_RNase_H-like_dom"/>
</dbReference>
<dbReference type="NCBIfam" id="TIGR03491">
    <property type="entry name" value="TM0106 family RecB-like putative nuclease"/>
    <property type="match status" value="1"/>
</dbReference>
<evidence type="ECO:0000313" key="4">
    <source>
        <dbReference type="Proteomes" id="UP000550714"/>
    </source>
</evidence>
<protein>
    <submittedName>
        <fullName evidence="3">Putative RecB family nuclease</fullName>
    </submittedName>
</protein>
<feature type="region of interest" description="Disordered" evidence="1">
    <location>
        <begin position="60"/>
        <end position="80"/>
    </location>
</feature>
<proteinExistence type="predicted"/>
<evidence type="ECO:0000256" key="1">
    <source>
        <dbReference type="SAM" id="MobiDB-lite"/>
    </source>
</evidence>
<name>A0A839RWQ6_9PSEU</name>
<evidence type="ECO:0000259" key="2">
    <source>
        <dbReference type="Pfam" id="PF13482"/>
    </source>
</evidence>
<reference evidence="3 4" key="1">
    <citation type="submission" date="2020-08" db="EMBL/GenBank/DDBJ databases">
        <title>Genomic Encyclopedia of Type Strains, Phase III (KMG-III): the genomes of soil and plant-associated and newly described type strains.</title>
        <authorList>
            <person name="Whitman W."/>
        </authorList>
    </citation>
    <scope>NUCLEOTIDE SEQUENCE [LARGE SCALE GENOMIC DNA]</scope>
    <source>
        <strain evidence="3 4">CECT 8577</strain>
    </source>
</reference>
<dbReference type="Proteomes" id="UP000550714">
    <property type="component" value="Unassembled WGS sequence"/>
</dbReference>